<evidence type="ECO:0000259" key="2">
    <source>
        <dbReference type="Pfam" id="PF13556"/>
    </source>
</evidence>
<name>A0A4R2IZK3_9ACTN</name>
<feature type="domain" description="PucR C-terminal helix-turn-helix" evidence="2">
    <location>
        <begin position="357"/>
        <end position="415"/>
    </location>
</feature>
<feature type="domain" description="CdaR GGDEF-like" evidence="4">
    <location>
        <begin position="196"/>
        <end position="307"/>
    </location>
</feature>
<dbReference type="Pfam" id="PF14361">
    <property type="entry name" value="RsbRD_N"/>
    <property type="match status" value="1"/>
</dbReference>
<evidence type="ECO:0000259" key="4">
    <source>
        <dbReference type="Pfam" id="PF17853"/>
    </source>
</evidence>
<dbReference type="InterPro" id="IPR041522">
    <property type="entry name" value="CdaR_GGDEF"/>
</dbReference>
<proteinExistence type="inferred from homology"/>
<comment type="similarity">
    <text evidence="1">Belongs to the CdaR family.</text>
</comment>
<evidence type="ECO:0000259" key="3">
    <source>
        <dbReference type="Pfam" id="PF14361"/>
    </source>
</evidence>
<gene>
    <name evidence="5" type="ORF">EV646_101316</name>
</gene>
<comment type="caution">
    <text evidence="5">The sequence shown here is derived from an EMBL/GenBank/DDBJ whole genome shotgun (WGS) entry which is preliminary data.</text>
</comment>
<sequence>MGVVCHAVPTMGEVAGQDAVLPVAPQTAESLARSMLAQLPAVTDALVQTIYEQNPAYREMNSVPAEDLWQSCHDNIARVVQMIAGADHHPDGSVTEDYFDAAHETGRRRAEQRMALDDVLRSFRLGGRLVWEALIEEARALGVADTDVLLDVASKVWEVVDTTSSQVAVAYHTTERQLVRADEQRRATLWEGLLHGRAKDPAFVHEAATVLDVPVNGPYAVVAIDTQTDDDRLTTSLVRRMAVVRVGSAWQTRAGAVVGLLALGTESPDVVLRLLRDNLQVPAGMSGVVTGLANVDVAYRQARLARRTLPAGELGVASLTERLPEALLLSAPELAEQLVQAWLVPLMKVPAAERELLLDTLEKWVTAGGSIRGTAELAHCHRNTVINRLHRIHQITGRNLTDVTSHVELGLALRAIRLFPPQ</sequence>
<reference evidence="5 6" key="1">
    <citation type="journal article" date="2015" name="Stand. Genomic Sci.">
        <title>Genomic Encyclopedia of Bacterial and Archaeal Type Strains, Phase III: the genomes of soil and plant-associated and newly described type strains.</title>
        <authorList>
            <person name="Whitman W.B."/>
            <person name="Woyke T."/>
            <person name="Klenk H.P."/>
            <person name="Zhou Y."/>
            <person name="Lilburn T.G."/>
            <person name="Beck B.J."/>
            <person name="De Vos P."/>
            <person name="Vandamme P."/>
            <person name="Eisen J.A."/>
            <person name="Garrity G."/>
            <person name="Hugenholtz P."/>
            <person name="Kyrpides N.C."/>
        </authorList>
    </citation>
    <scope>NUCLEOTIDE SEQUENCE [LARGE SCALE GENOMIC DNA]</scope>
    <source>
        <strain evidence="5 6">VKM Ac-2541</strain>
    </source>
</reference>
<dbReference type="EMBL" id="SLWR01000001">
    <property type="protein sequence ID" value="TCO51333.1"/>
    <property type="molecule type" value="Genomic_DNA"/>
</dbReference>
<dbReference type="Pfam" id="PF17853">
    <property type="entry name" value="GGDEF_2"/>
    <property type="match status" value="1"/>
</dbReference>
<evidence type="ECO:0000256" key="1">
    <source>
        <dbReference type="ARBA" id="ARBA00006754"/>
    </source>
</evidence>
<keyword evidence="6" id="KW-1185">Reference proteome</keyword>
<organism evidence="5 6">
    <name type="scientific">Kribbella antiqua</name>
    <dbReference type="NCBI Taxonomy" id="2512217"/>
    <lineage>
        <taxon>Bacteria</taxon>
        <taxon>Bacillati</taxon>
        <taxon>Actinomycetota</taxon>
        <taxon>Actinomycetes</taxon>
        <taxon>Propionibacteriales</taxon>
        <taxon>Kribbellaceae</taxon>
        <taxon>Kribbella</taxon>
    </lineage>
</organism>
<dbReference type="AlphaFoldDB" id="A0A4R2IZK3"/>
<protein>
    <submittedName>
        <fullName evidence="5">PucR-like helix-turn-helix protein</fullName>
    </submittedName>
</protein>
<dbReference type="PANTHER" id="PTHR33744">
    <property type="entry name" value="CARBOHYDRATE DIACID REGULATOR"/>
    <property type="match status" value="1"/>
</dbReference>
<dbReference type="Pfam" id="PF13556">
    <property type="entry name" value="HTH_30"/>
    <property type="match status" value="1"/>
</dbReference>
<evidence type="ECO:0000313" key="5">
    <source>
        <dbReference type="EMBL" id="TCO51333.1"/>
    </source>
</evidence>
<dbReference type="Proteomes" id="UP000295573">
    <property type="component" value="Unassembled WGS sequence"/>
</dbReference>
<evidence type="ECO:0000313" key="6">
    <source>
        <dbReference type="Proteomes" id="UP000295573"/>
    </source>
</evidence>
<dbReference type="PANTHER" id="PTHR33744:SF1">
    <property type="entry name" value="DNA-BINDING TRANSCRIPTIONAL ACTIVATOR ADER"/>
    <property type="match status" value="1"/>
</dbReference>
<dbReference type="InterPro" id="IPR042070">
    <property type="entry name" value="PucR_C-HTH_sf"/>
</dbReference>
<feature type="domain" description="RsbT co-antagonist protein RsbRD N-terminal" evidence="3">
    <location>
        <begin position="40"/>
        <end position="186"/>
    </location>
</feature>
<dbReference type="InterPro" id="IPR025751">
    <property type="entry name" value="RsbRD_N_dom"/>
</dbReference>
<dbReference type="InterPro" id="IPR051448">
    <property type="entry name" value="CdaR-like_regulators"/>
</dbReference>
<accession>A0A4R2IZK3</accession>
<dbReference type="Gene3D" id="1.10.10.2840">
    <property type="entry name" value="PucR C-terminal helix-turn-helix domain"/>
    <property type="match status" value="1"/>
</dbReference>
<dbReference type="InterPro" id="IPR025736">
    <property type="entry name" value="PucR_C-HTH_dom"/>
</dbReference>